<protein>
    <submittedName>
        <fullName evidence="1">Uncharacterized protein</fullName>
    </submittedName>
</protein>
<dbReference type="Proteomes" id="UP000528595">
    <property type="component" value="Unassembled WGS sequence"/>
</dbReference>
<dbReference type="EMBL" id="JACIIQ010000010">
    <property type="protein sequence ID" value="MBB5671144.1"/>
    <property type="molecule type" value="Genomic_DNA"/>
</dbReference>
<reference evidence="1" key="1">
    <citation type="submission" date="2020-08" db="EMBL/GenBank/DDBJ databases">
        <title>Studying the diversity of plant-associated saprophytic bacteria and their role in host health and plant-pathogen interactions.</title>
        <authorList>
            <person name="Potnis N."/>
        </authorList>
    </citation>
    <scope>NUCLEOTIDE SEQUENCE</scope>
    <source>
        <strain evidence="1">F21</strain>
    </source>
</reference>
<comment type="caution">
    <text evidence="1">The sequence shown here is derived from an EMBL/GenBank/DDBJ whole genome shotgun (WGS) entry which is preliminary data.</text>
</comment>
<dbReference type="RefSeq" id="WP_184551855.1">
    <property type="nucleotide sequence ID" value="NZ_CP041965.1"/>
</dbReference>
<evidence type="ECO:0000313" key="1">
    <source>
        <dbReference type="EMBL" id="MBB5671144.1"/>
    </source>
</evidence>
<gene>
    <name evidence="1" type="ORF">FHR65_002711</name>
</gene>
<proteinExistence type="predicted"/>
<sequence>MEGTLIRSELVDAVALWKGRIYGPASGKTGNATLTHGRMAS</sequence>
<name>A0AB73GYH4_9XANT</name>
<organism evidence="1">
    <name type="scientific">Xanthomonas arboricola</name>
    <dbReference type="NCBI Taxonomy" id="56448"/>
    <lineage>
        <taxon>Bacteria</taxon>
        <taxon>Pseudomonadati</taxon>
        <taxon>Pseudomonadota</taxon>
        <taxon>Gammaproteobacteria</taxon>
        <taxon>Lysobacterales</taxon>
        <taxon>Lysobacteraceae</taxon>
        <taxon>Xanthomonas</taxon>
    </lineage>
</organism>
<accession>A0AB73GYH4</accession>
<dbReference type="AlphaFoldDB" id="A0AB73GYH4"/>